<proteinExistence type="predicted"/>
<evidence type="ECO:0008006" key="3">
    <source>
        <dbReference type="Google" id="ProtNLM"/>
    </source>
</evidence>
<protein>
    <recommendedName>
        <fullName evidence="3">Regulatory protein, RpfE type</fullName>
    </recommendedName>
</protein>
<dbReference type="RefSeq" id="WP_206087936.1">
    <property type="nucleotide sequence ID" value="NZ_CP065053.1"/>
</dbReference>
<dbReference type="InterPro" id="IPR016631">
    <property type="entry name" value="Regulatory_RpfE"/>
</dbReference>
<sequence>MTQISLVLPFALPPPELAPDLIRALQAPALAALISRTASHQQLPVDEDLRALPHEAWLARALAVSADGKPAFAAAVMAGYGMAPAQGTWFIVNPAHTQIARSHLLMADMRRLQLSEEHGRVLFDIAKPYFDDNGMTLLYGDAGTWFMRADDWADLETSTPDSAVGMNLTDWMPKGPPARAFRKLQNEVQMLWFEHPANTEREARGLAAINSFWPWGAAAAGSRVDTSALATSAASPWLAALAGHPQTTPVTPIDTMSGDAILVCDALTEAAMATDWAGWLQHMHHLEQSTFAPALAALKDGRLQQLQLILSHRTSQIAFTTTRFSQRAFWRRPTLDRLLP</sequence>
<evidence type="ECO:0000313" key="2">
    <source>
        <dbReference type="Proteomes" id="UP000662888"/>
    </source>
</evidence>
<reference evidence="1 2" key="1">
    <citation type="submission" date="2020-11" db="EMBL/GenBank/DDBJ databases">
        <authorList>
            <person name="Sun Q."/>
        </authorList>
    </citation>
    <scope>NUCLEOTIDE SEQUENCE [LARGE SCALE GENOMIC DNA]</scope>
    <source>
        <strain evidence="1 2">P8398</strain>
    </source>
</reference>
<keyword evidence="2" id="KW-1185">Reference proteome</keyword>
<name>A0AA49A6I9_9BURK</name>
<accession>A0AA49A6I9</accession>
<evidence type="ECO:0000313" key="1">
    <source>
        <dbReference type="EMBL" id="QPI48304.1"/>
    </source>
</evidence>
<organism evidence="1 2">
    <name type="scientific">Massilia antarctica</name>
    <dbReference type="NCBI Taxonomy" id="2765360"/>
    <lineage>
        <taxon>Bacteria</taxon>
        <taxon>Pseudomonadati</taxon>
        <taxon>Pseudomonadota</taxon>
        <taxon>Betaproteobacteria</taxon>
        <taxon>Burkholderiales</taxon>
        <taxon>Oxalobacteraceae</taxon>
        <taxon>Telluria group</taxon>
        <taxon>Massilia</taxon>
    </lineage>
</organism>
<dbReference type="PIRSF" id="PIRSF015283">
    <property type="entry name" value="Regulatory_RpfE"/>
    <property type="match status" value="1"/>
</dbReference>
<dbReference type="EMBL" id="CP065053">
    <property type="protein sequence ID" value="QPI48304.1"/>
    <property type="molecule type" value="Genomic_DNA"/>
</dbReference>
<gene>
    <name evidence="1" type="ORF">IV454_22550</name>
</gene>
<dbReference type="Proteomes" id="UP000662888">
    <property type="component" value="Chromosome"/>
</dbReference>